<evidence type="ECO:0000256" key="5">
    <source>
        <dbReference type="ARBA" id="ARBA00023136"/>
    </source>
</evidence>
<protein>
    <submittedName>
        <fullName evidence="9">Outer membrane protein assembly complex, YaeT protein</fullName>
    </submittedName>
</protein>
<keyword evidence="4 7" id="KW-0732">Signal</keyword>
<dbReference type="PANTHER" id="PTHR12815">
    <property type="entry name" value="SORTING AND ASSEMBLY MACHINERY SAMM50 PROTEIN FAMILY MEMBER"/>
    <property type="match status" value="1"/>
</dbReference>
<proteinExistence type="predicted"/>
<feature type="chain" id="PRO_5012013149" evidence="7">
    <location>
        <begin position="23"/>
        <end position="891"/>
    </location>
</feature>
<sequence>MLNKGLFFLTVILCLVSTGIQAQGVDSTEIKNVNKALEANVQDLPLITYNSSKKYEIADLKLTGLVNPMYEDYTLFGFAQLQVGDIIEVPGPEVTNAVRRFWRQGLFSDVKIAATKIEGNKIWLEINLKERPRISDIVYTGMKKSERQDIAAKVGMVKNLQITPYQMDRAKTIIKKYFDEKGFNKAEISLTETPDLSKENHVILNIDVVKKNKTKVNRITIEGNEEVATRTLEKAMKKTRHKSNFKSWLANFLRSTKYVPESFEEDKNNLIAKYNELGYRDATILWDTVYTADAEGKPDKVNIDIKVDEGKQYFIKDIKWVGNTVYQTWQLQTQLNMKPGDVYNQKKLTERLSVDEGAVMNVFYQNHGYLFSNADPVEVNIENDSIDLEIRITEGPVAKIRKVTISGNDRVYEDIVRRELRIKPGALYSRDDIIRSIREIAQMGHFDPEQLNNPKIEPDQDSGTVDVGLPLVSKANDQVEFSAGWGQTGIIGKLSLKFTNFSLKNLFNPGTYKGIIPQGEGQTLTLSAQTNAKYYQSYSVSFFDPWFGGKRPNSLSVGAYYSRQTDINSRYINNSYGYSALSSYYGGYGSSYGSGYGDYSFAADPNKSITMIGLSVGYGKRLTWPDDYFTFQTELSYQRYSMKDWAYFIVKDGIANNLSLNLTLSRRSTDNPIYTRRGTDLSLSLQVTPPFSLWDGKDYASMKKIDGYYEPSEKFTWIEYHKWKFKARTYTSLSDVVKTPVLMTRAEYGFVGYFNKNKKSPFETFYMGGDGMSGYSSTYATETIGLRGYENGSLGTQASAYSRLALELRYPLILEPSSTIYLLGFVEAGNAWSDLNKFNPFDLKRSAGFGARIMLPMIGLMGIDWAYGFDPINGSRDNSGSQFHFIIGQEF</sequence>
<dbReference type="PANTHER" id="PTHR12815:SF47">
    <property type="entry name" value="TRANSLOCATION AND ASSEMBLY MODULE SUBUNIT TAMA"/>
    <property type="match status" value="1"/>
</dbReference>
<dbReference type="Gene3D" id="2.40.160.50">
    <property type="entry name" value="membrane protein fhac: a member of the omp85/tpsb transporter family"/>
    <property type="match status" value="1"/>
</dbReference>
<feature type="domain" description="POTRA" evidence="8">
    <location>
        <begin position="313"/>
        <end position="395"/>
    </location>
</feature>
<gene>
    <name evidence="9" type="ORF">KL86DYS2_13059</name>
</gene>
<evidence type="ECO:0000256" key="2">
    <source>
        <dbReference type="ARBA" id="ARBA00022452"/>
    </source>
</evidence>
<keyword evidence="2" id="KW-1134">Transmembrane beta strand</keyword>
<dbReference type="InterPro" id="IPR023707">
    <property type="entry name" value="OM_assembly_BamA"/>
</dbReference>
<feature type="signal peptide" evidence="7">
    <location>
        <begin position="1"/>
        <end position="22"/>
    </location>
</feature>
<name>A0A212K5F4_9BACT</name>
<keyword evidence="3" id="KW-0812">Transmembrane</keyword>
<evidence type="ECO:0000313" key="9">
    <source>
        <dbReference type="EMBL" id="SBW06886.1"/>
    </source>
</evidence>
<dbReference type="AlphaFoldDB" id="A0A212K5F4"/>
<evidence type="ECO:0000256" key="3">
    <source>
        <dbReference type="ARBA" id="ARBA00022692"/>
    </source>
</evidence>
<evidence type="ECO:0000256" key="7">
    <source>
        <dbReference type="SAM" id="SignalP"/>
    </source>
</evidence>
<accession>A0A212K5F4</accession>
<dbReference type="InterPro" id="IPR010827">
    <property type="entry name" value="BamA/TamA_POTRA"/>
</dbReference>
<keyword evidence="6" id="KW-0998">Cell outer membrane</keyword>
<feature type="domain" description="POTRA" evidence="8">
    <location>
        <begin position="398"/>
        <end position="468"/>
    </location>
</feature>
<dbReference type="InterPro" id="IPR039910">
    <property type="entry name" value="D15-like"/>
</dbReference>
<reference evidence="9" key="1">
    <citation type="submission" date="2016-04" db="EMBL/GenBank/DDBJ databases">
        <authorList>
            <person name="Evans L.H."/>
            <person name="Alamgir A."/>
            <person name="Owens N."/>
            <person name="Weber N.D."/>
            <person name="Virtaneva K."/>
            <person name="Barbian K."/>
            <person name="Babar A."/>
            <person name="Rosenke K."/>
        </authorList>
    </citation>
    <scope>NUCLEOTIDE SEQUENCE</scope>
    <source>
        <strain evidence="9">86-2</strain>
    </source>
</reference>
<dbReference type="RefSeq" id="WP_135104578.1">
    <property type="nucleotide sequence ID" value="NZ_CALESN010000047.1"/>
</dbReference>
<evidence type="ECO:0000256" key="6">
    <source>
        <dbReference type="ARBA" id="ARBA00023237"/>
    </source>
</evidence>
<evidence type="ECO:0000259" key="8">
    <source>
        <dbReference type="PROSITE" id="PS51779"/>
    </source>
</evidence>
<keyword evidence="5" id="KW-0472">Membrane</keyword>
<dbReference type="PROSITE" id="PS51779">
    <property type="entry name" value="POTRA"/>
    <property type="match status" value="2"/>
</dbReference>
<dbReference type="Gene3D" id="3.10.20.310">
    <property type="entry name" value="membrane protein fhac"/>
    <property type="match status" value="4"/>
</dbReference>
<dbReference type="InterPro" id="IPR034746">
    <property type="entry name" value="POTRA"/>
</dbReference>
<dbReference type="GO" id="GO:0071709">
    <property type="term" value="P:membrane assembly"/>
    <property type="evidence" value="ECO:0007669"/>
    <property type="project" value="InterPro"/>
</dbReference>
<comment type="subcellular location">
    <subcellularLocation>
        <location evidence="1">Membrane</location>
    </subcellularLocation>
</comment>
<dbReference type="GO" id="GO:0019867">
    <property type="term" value="C:outer membrane"/>
    <property type="evidence" value="ECO:0007669"/>
    <property type="project" value="InterPro"/>
</dbReference>
<dbReference type="EMBL" id="FLUL01000001">
    <property type="protein sequence ID" value="SBW06886.1"/>
    <property type="molecule type" value="Genomic_DNA"/>
</dbReference>
<organism evidence="9">
    <name type="scientific">uncultured Dysgonomonas sp</name>
    <dbReference type="NCBI Taxonomy" id="206096"/>
    <lineage>
        <taxon>Bacteria</taxon>
        <taxon>Pseudomonadati</taxon>
        <taxon>Bacteroidota</taxon>
        <taxon>Bacteroidia</taxon>
        <taxon>Bacteroidales</taxon>
        <taxon>Dysgonomonadaceae</taxon>
        <taxon>Dysgonomonas</taxon>
        <taxon>environmental samples</taxon>
    </lineage>
</organism>
<evidence type="ECO:0000256" key="1">
    <source>
        <dbReference type="ARBA" id="ARBA00004370"/>
    </source>
</evidence>
<evidence type="ECO:0000256" key="4">
    <source>
        <dbReference type="ARBA" id="ARBA00022729"/>
    </source>
</evidence>
<dbReference type="PIRSF" id="PIRSF006076">
    <property type="entry name" value="OM_assembly_OMP85"/>
    <property type="match status" value="1"/>
</dbReference>
<dbReference type="Pfam" id="PF07244">
    <property type="entry name" value="POTRA"/>
    <property type="match status" value="4"/>
</dbReference>